<evidence type="ECO:0000313" key="3">
    <source>
        <dbReference type="Proteomes" id="UP000230557"/>
    </source>
</evidence>
<protein>
    <submittedName>
        <fullName evidence="2">Uncharacterized protein</fullName>
    </submittedName>
</protein>
<comment type="caution">
    <text evidence="2">The sequence shown here is derived from an EMBL/GenBank/DDBJ whole genome shotgun (WGS) entry which is preliminary data.</text>
</comment>
<evidence type="ECO:0000256" key="1">
    <source>
        <dbReference type="SAM" id="Phobius"/>
    </source>
</evidence>
<dbReference type="EMBL" id="PFAJ01000013">
    <property type="protein sequence ID" value="PIR97515.1"/>
    <property type="molecule type" value="Genomic_DNA"/>
</dbReference>
<dbReference type="AlphaFoldDB" id="A0A2H0VEJ4"/>
<name>A0A2H0VEJ4_9BACT</name>
<keyword evidence="1" id="KW-0812">Transmembrane</keyword>
<keyword evidence="1" id="KW-0472">Membrane</keyword>
<evidence type="ECO:0000313" key="2">
    <source>
        <dbReference type="EMBL" id="PIR97515.1"/>
    </source>
</evidence>
<organism evidence="2 3">
    <name type="scientific">Candidatus Doudnabacteria bacterium CG10_big_fil_rev_8_21_14_0_10_41_10</name>
    <dbReference type="NCBI Taxonomy" id="1974551"/>
    <lineage>
        <taxon>Bacteria</taxon>
        <taxon>Candidatus Doudnaibacteriota</taxon>
    </lineage>
</organism>
<sequence>MGKHKSALNYIMRCPRYSKRTPVKSVRTKWGSSSGKLVLGQKSLTITLLALLFAGVFFHLMLINSRVSKTFQVEELSQKMVELQKIQAYLEREAADLQSIQSIQEKLNVSEFIPTTDVSYLSEQDYALLESGSNNP</sequence>
<proteinExistence type="predicted"/>
<accession>A0A2H0VEJ4</accession>
<feature type="transmembrane region" description="Helical" evidence="1">
    <location>
        <begin position="44"/>
        <end position="63"/>
    </location>
</feature>
<reference evidence="3" key="1">
    <citation type="submission" date="2017-09" db="EMBL/GenBank/DDBJ databases">
        <title>Depth-based differentiation of microbial function through sediment-hosted aquifers and enrichment of novel symbionts in the deep terrestrial subsurface.</title>
        <authorList>
            <person name="Probst A.J."/>
            <person name="Ladd B."/>
            <person name="Jarett J.K."/>
            <person name="Geller-Mcgrath D.E."/>
            <person name="Sieber C.M.K."/>
            <person name="Emerson J.B."/>
            <person name="Anantharaman K."/>
            <person name="Thomas B.C."/>
            <person name="Malmstrom R."/>
            <person name="Stieglmeier M."/>
            <person name="Klingl A."/>
            <person name="Woyke T."/>
            <person name="Ryan C.M."/>
            <person name="Banfield J.F."/>
        </authorList>
    </citation>
    <scope>NUCLEOTIDE SEQUENCE [LARGE SCALE GENOMIC DNA]</scope>
</reference>
<keyword evidence="1" id="KW-1133">Transmembrane helix</keyword>
<dbReference type="Proteomes" id="UP000230557">
    <property type="component" value="Unassembled WGS sequence"/>
</dbReference>
<gene>
    <name evidence="2" type="ORF">COT91_01000</name>
</gene>